<dbReference type="CDD" id="cd06223">
    <property type="entry name" value="PRTases_typeI"/>
    <property type="match status" value="1"/>
</dbReference>
<protein>
    <recommendedName>
        <fullName evidence="1">Phosphoribosyltransferase domain-containing protein</fullName>
    </recommendedName>
</protein>
<proteinExistence type="predicted"/>
<keyword evidence="3" id="KW-1185">Reference proteome</keyword>
<evidence type="ECO:0000259" key="1">
    <source>
        <dbReference type="Pfam" id="PF00156"/>
    </source>
</evidence>
<organism evidence="2 3">
    <name type="scientific">Saccharopolyspora taberi</name>
    <dbReference type="NCBI Taxonomy" id="60895"/>
    <lineage>
        <taxon>Bacteria</taxon>
        <taxon>Bacillati</taxon>
        <taxon>Actinomycetota</taxon>
        <taxon>Actinomycetes</taxon>
        <taxon>Pseudonocardiales</taxon>
        <taxon>Pseudonocardiaceae</taxon>
        <taxon>Saccharopolyspora</taxon>
    </lineage>
</organism>
<dbReference type="EMBL" id="BAAAUX010000019">
    <property type="protein sequence ID" value="GAA2804273.1"/>
    <property type="molecule type" value="Genomic_DNA"/>
</dbReference>
<dbReference type="Gene3D" id="3.40.50.2020">
    <property type="match status" value="1"/>
</dbReference>
<dbReference type="Proteomes" id="UP001500979">
    <property type="component" value="Unassembled WGS sequence"/>
</dbReference>
<dbReference type="Gene3D" id="3.30.1310.20">
    <property type="entry name" value="PRTase-like"/>
    <property type="match status" value="1"/>
</dbReference>
<accession>A0ABN3VHR5</accession>
<evidence type="ECO:0000313" key="3">
    <source>
        <dbReference type="Proteomes" id="UP001500979"/>
    </source>
</evidence>
<dbReference type="SUPFAM" id="SSF53271">
    <property type="entry name" value="PRTase-like"/>
    <property type="match status" value="1"/>
</dbReference>
<gene>
    <name evidence="2" type="ORF">GCM10010470_44310</name>
</gene>
<sequence length="214" mass="22710">MMSLFADRADAGGRLGSRLSRFRDSDAVVLGVPLGGVPVAFEVARALRVALDVIVVRKLDVGSHPELGMGAVGEDDVRIINDEVLWRTGVSADEISRAVGAARAEVDRLAARLRAGRPRARVRGRSAIVVDDGIATGSTAHTACRTAHELGATEVVLAVPFAPPHALERLEEVTDEQVCLASTSEPGSFRQSYLFFPAVTEAEVADLLRRSTSG</sequence>
<comment type="caution">
    <text evidence="2">The sequence shown here is derived from an EMBL/GenBank/DDBJ whole genome shotgun (WGS) entry which is preliminary data.</text>
</comment>
<reference evidence="2 3" key="1">
    <citation type="journal article" date="2019" name="Int. J. Syst. Evol. Microbiol.">
        <title>The Global Catalogue of Microorganisms (GCM) 10K type strain sequencing project: providing services to taxonomists for standard genome sequencing and annotation.</title>
        <authorList>
            <consortium name="The Broad Institute Genomics Platform"/>
            <consortium name="The Broad Institute Genome Sequencing Center for Infectious Disease"/>
            <person name="Wu L."/>
            <person name="Ma J."/>
        </authorList>
    </citation>
    <scope>NUCLEOTIDE SEQUENCE [LARGE SCALE GENOMIC DNA]</scope>
    <source>
        <strain evidence="2 3">JCM 9383</strain>
    </source>
</reference>
<dbReference type="InterPro" id="IPR000836">
    <property type="entry name" value="PRTase_dom"/>
</dbReference>
<name>A0ABN3VHR5_9PSEU</name>
<dbReference type="InterPro" id="IPR029057">
    <property type="entry name" value="PRTase-like"/>
</dbReference>
<evidence type="ECO:0000313" key="2">
    <source>
        <dbReference type="EMBL" id="GAA2804273.1"/>
    </source>
</evidence>
<feature type="domain" description="Phosphoribosyltransferase" evidence="1">
    <location>
        <begin position="22"/>
        <end position="171"/>
    </location>
</feature>
<dbReference type="RefSeq" id="WP_344682675.1">
    <property type="nucleotide sequence ID" value="NZ_BAAAUX010000019.1"/>
</dbReference>
<dbReference type="Pfam" id="PF00156">
    <property type="entry name" value="Pribosyltran"/>
    <property type="match status" value="1"/>
</dbReference>